<dbReference type="SUPFAM" id="SSF53822">
    <property type="entry name" value="Periplasmic binding protein-like I"/>
    <property type="match status" value="1"/>
</dbReference>
<accession>A0AAU2ABG7</accession>
<gene>
    <name evidence="4" type="ORF">OHA22_43680</name>
</gene>
<dbReference type="AlphaFoldDB" id="A0AAU2ABG7"/>
<evidence type="ECO:0000256" key="1">
    <source>
        <dbReference type="ARBA" id="ARBA00010062"/>
    </source>
</evidence>
<reference evidence="4" key="1">
    <citation type="submission" date="2022-10" db="EMBL/GenBank/DDBJ databases">
        <title>The complete genomes of actinobacterial strains from the NBC collection.</title>
        <authorList>
            <person name="Joergensen T.S."/>
            <person name="Alvarez Arevalo M."/>
            <person name="Sterndorff E.B."/>
            <person name="Faurdal D."/>
            <person name="Vuksanovic O."/>
            <person name="Mourched A.-S."/>
            <person name="Charusanti P."/>
            <person name="Shaw S."/>
            <person name="Blin K."/>
            <person name="Weber T."/>
        </authorList>
    </citation>
    <scope>NUCLEOTIDE SEQUENCE</scope>
    <source>
        <strain evidence="4">NBC_00093</strain>
    </source>
</reference>
<comment type="similarity">
    <text evidence="1">Belongs to the leucine-binding protein family.</text>
</comment>
<dbReference type="PANTHER" id="PTHR47628:SF1">
    <property type="entry name" value="ALIPHATIC AMIDASE EXPRESSION-REGULATING PROTEIN"/>
    <property type="match status" value="1"/>
</dbReference>
<sequence>MSYGVRLLDGLEAMIEGANPRRFRLGLVLPMSGVIGLAGPSALEVVTLAGRELQNSATSFDRGLEFVLVDSGGPPRRVAERVADLAHSHAVDAFVGLHTSDVLEEIERALAHHPVPYVFTPGHEDAHRLPGFYCSGEPPQVMAAGLARVIAERQVNEWAIVGTDYVWPRAMRDSARAVIEAAGGRVVLDRLLPLATVRRELPRFMDELIRSGARGVIVNMPGRDLSTTLLAIRARGLDKALVRFSGSLEENALYALGGDRSGNLYSTSHSFESLESPRHQELNDKYRFAFGDESPVLNSWAEHCYDGVHLLAGLERSGLLSTTSLDSRPDNPTPAEAIRLRPQYESHLAVAVGMTFEVL</sequence>
<keyword evidence="2" id="KW-0732">Signal</keyword>
<dbReference type="PANTHER" id="PTHR47628">
    <property type="match status" value="1"/>
</dbReference>
<evidence type="ECO:0000256" key="2">
    <source>
        <dbReference type="ARBA" id="ARBA00022729"/>
    </source>
</evidence>
<proteinExistence type="inferred from homology"/>
<evidence type="ECO:0000313" key="4">
    <source>
        <dbReference type="EMBL" id="WTT21951.1"/>
    </source>
</evidence>
<feature type="domain" description="Leucine-binding protein" evidence="3">
    <location>
        <begin position="24"/>
        <end position="321"/>
    </location>
</feature>
<evidence type="ECO:0000259" key="3">
    <source>
        <dbReference type="Pfam" id="PF13458"/>
    </source>
</evidence>
<dbReference type="EMBL" id="CP108222">
    <property type="protein sequence ID" value="WTT21951.1"/>
    <property type="molecule type" value="Genomic_DNA"/>
</dbReference>
<dbReference type="Gene3D" id="3.40.50.2300">
    <property type="match status" value="2"/>
</dbReference>
<dbReference type="InterPro" id="IPR028082">
    <property type="entry name" value="Peripla_BP_I"/>
</dbReference>
<protein>
    <submittedName>
        <fullName evidence="4">ABC transporter substrate-binding protein</fullName>
    </submittedName>
</protein>
<name>A0AAU2ABG7_9ACTN</name>
<organism evidence="4">
    <name type="scientific">Streptomyces sp. NBC_00093</name>
    <dbReference type="NCBI Taxonomy" id="2975649"/>
    <lineage>
        <taxon>Bacteria</taxon>
        <taxon>Bacillati</taxon>
        <taxon>Actinomycetota</taxon>
        <taxon>Actinomycetes</taxon>
        <taxon>Kitasatosporales</taxon>
        <taxon>Streptomycetaceae</taxon>
        <taxon>Streptomyces</taxon>
    </lineage>
</organism>
<dbReference type="Pfam" id="PF13458">
    <property type="entry name" value="Peripla_BP_6"/>
    <property type="match status" value="1"/>
</dbReference>
<dbReference type="InterPro" id="IPR028081">
    <property type="entry name" value="Leu-bd"/>
</dbReference>